<gene>
    <name evidence="2" type="ORF">RRF57_007862</name>
</gene>
<keyword evidence="1" id="KW-0472">Membrane</keyword>
<organism evidence="2 3">
    <name type="scientific">Xylaria bambusicola</name>
    <dbReference type="NCBI Taxonomy" id="326684"/>
    <lineage>
        <taxon>Eukaryota</taxon>
        <taxon>Fungi</taxon>
        <taxon>Dikarya</taxon>
        <taxon>Ascomycota</taxon>
        <taxon>Pezizomycotina</taxon>
        <taxon>Sordariomycetes</taxon>
        <taxon>Xylariomycetidae</taxon>
        <taxon>Xylariales</taxon>
        <taxon>Xylariaceae</taxon>
        <taxon>Xylaria</taxon>
    </lineage>
</organism>
<proteinExistence type="predicted"/>
<reference evidence="2 3" key="1">
    <citation type="submission" date="2023-10" db="EMBL/GenBank/DDBJ databases">
        <title>Draft genome sequence of Xylaria bambusicola isolate GMP-LS, the root and basal stem rot pathogen of sugarcane in Indonesia.</title>
        <authorList>
            <person name="Selvaraj P."/>
            <person name="Muralishankar V."/>
            <person name="Muruganantham S."/>
            <person name="Sp S."/>
            <person name="Haryani S."/>
            <person name="Lau K.J.X."/>
            <person name="Naqvi N.I."/>
        </authorList>
    </citation>
    <scope>NUCLEOTIDE SEQUENCE [LARGE SCALE GENOMIC DNA]</scope>
    <source>
        <strain evidence="2">GMP-LS</strain>
    </source>
</reference>
<dbReference type="Proteomes" id="UP001305414">
    <property type="component" value="Unassembled WGS sequence"/>
</dbReference>
<keyword evidence="3" id="KW-1185">Reference proteome</keyword>
<feature type="transmembrane region" description="Helical" evidence="1">
    <location>
        <begin position="84"/>
        <end position="104"/>
    </location>
</feature>
<keyword evidence="1" id="KW-1133">Transmembrane helix</keyword>
<dbReference type="EMBL" id="JAWHQM010000023">
    <property type="protein sequence ID" value="KAK5632149.1"/>
    <property type="molecule type" value="Genomic_DNA"/>
</dbReference>
<evidence type="ECO:0000313" key="2">
    <source>
        <dbReference type="EMBL" id="KAK5632149.1"/>
    </source>
</evidence>
<keyword evidence="1" id="KW-0812">Transmembrane</keyword>
<dbReference type="AlphaFoldDB" id="A0AAN7V127"/>
<accession>A0AAN7V127</accession>
<name>A0AAN7V127_9PEZI</name>
<evidence type="ECO:0000313" key="3">
    <source>
        <dbReference type="Proteomes" id="UP001305414"/>
    </source>
</evidence>
<comment type="caution">
    <text evidence="2">The sequence shown here is derived from an EMBL/GenBank/DDBJ whole genome shotgun (WGS) entry which is preliminary data.</text>
</comment>
<sequence length="145" mass="16006">MDAFHIPSTSPLRLRIIIVRLLFGLSELETLRGAAHLIVPAILEALSVQQLLFVGGVILGYLRLAYFSAVLWRFPCHLFDLTHLISFLLAISEMAVCALLCVGVRVHVADIIGPVVPVFTRLSHLWGNEAIVDVSNHQNTLMIVS</sequence>
<evidence type="ECO:0000256" key="1">
    <source>
        <dbReference type="SAM" id="Phobius"/>
    </source>
</evidence>
<protein>
    <submittedName>
        <fullName evidence="2">Uncharacterized protein</fullName>
    </submittedName>
</protein>
<feature type="transmembrane region" description="Helical" evidence="1">
    <location>
        <begin position="51"/>
        <end position="72"/>
    </location>
</feature>